<dbReference type="Pfam" id="PF00294">
    <property type="entry name" value="PfkB"/>
    <property type="match status" value="1"/>
</dbReference>
<evidence type="ECO:0000259" key="3">
    <source>
        <dbReference type="Pfam" id="PF00294"/>
    </source>
</evidence>
<dbReference type="SUPFAM" id="SSF53613">
    <property type="entry name" value="Ribokinase-like"/>
    <property type="match status" value="1"/>
</dbReference>
<dbReference type="PANTHER" id="PTHR10584">
    <property type="entry name" value="SUGAR KINASE"/>
    <property type="match status" value="1"/>
</dbReference>
<accession>A0ABP2IPS5</accession>
<dbReference type="InterPro" id="IPR002173">
    <property type="entry name" value="Carboh/pur_kinase_PfkB_CS"/>
</dbReference>
<dbReference type="GO" id="GO:0016301">
    <property type="term" value="F:kinase activity"/>
    <property type="evidence" value="ECO:0007669"/>
    <property type="project" value="UniProtKB-KW"/>
</dbReference>
<protein>
    <submittedName>
        <fullName evidence="4">Kinase, PfkB family</fullName>
    </submittedName>
</protein>
<proteinExistence type="predicted"/>
<keyword evidence="1" id="KW-0808">Transferase</keyword>
<evidence type="ECO:0000313" key="5">
    <source>
        <dbReference type="Proteomes" id="UP000002969"/>
    </source>
</evidence>
<dbReference type="EMBL" id="ACKQ02000007">
    <property type="protein sequence ID" value="EFK35803.1"/>
    <property type="molecule type" value="Genomic_DNA"/>
</dbReference>
<feature type="domain" description="Carbohydrate kinase PfkB" evidence="3">
    <location>
        <begin position="19"/>
        <end position="294"/>
    </location>
</feature>
<evidence type="ECO:0000313" key="4">
    <source>
        <dbReference type="EMBL" id="EFK35803.1"/>
    </source>
</evidence>
<dbReference type="InterPro" id="IPR029056">
    <property type="entry name" value="Ribokinase-like"/>
</dbReference>
<name>A0ABP2IPS5_CHRGE</name>
<sequence length="322" mass="35701">MNGKNNLLLIYIEKYMKLLVVGSVAFDAIETPFGKTDKILGGAATYIGITSSILGVKSGIVSVVGGDFPQEHLDMFTNRDVNIEGIEIVKEGKTFFWSGKYHNDLNTRDTLATEVNVLENFDPKIPDSMQDAEILLLGNLHPGVQLSVLEKMNNRPKLVILDTMNFWMDSAWDILMDMIAKTDVITINDEEARQLSGEYSLVKAAKKIHTMGPEYVIIKKGEHGALLFHDNKVFAIPALPLEDVFDPTGAGDTFAGGFAAYLAKKGKIDFETMKSALIVGSAMASFTVEKFGTERIEEVNEADMFSRLRLFKELTTFDVELQ</sequence>
<keyword evidence="5" id="KW-1185">Reference proteome</keyword>
<dbReference type="Proteomes" id="UP000002969">
    <property type="component" value="Unassembled WGS sequence"/>
</dbReference>
<dbReference type="Gene3D" id="3.40.1190.20">
    <property type="match status" value="1"/>
</dbReference>
<keyword evidence="2 4" id="KW-0418">Kinase</keyword>
<evidence type="ECO:0000256" key="1">
    <source>
        <dbReference type="ARBA" id="ARBA00022679"/>
    </source>
</evidence>
<organism evidence="4 5">
    <name type="scientific">Chryseobacterium gleum ATCC 35910</name>
    <dbReference type="NCBI Taxonomy" id="525257"/>
    <lineage>
        <taxon>Bacteria</taxon>
        <taxon>Pseudomonadati</taxon>
        <taxon>Bacteroidota</taxon>
        <taxon>Flavobacteriia</taxon>
        <taxon>Flavobacteriales</taxon>
        <taxon>Weeksellaceae</taxon>
        <taxon>Chryseobacterium group</taxon>
        <taxon>Chryseobacterium</taxon>
    </lineage>
</organism>
<comment type="caution">
    <text evidence="4">The sequence shown here is derived from an EMBL/GenBank/DDBJ whole genome shotgun (WGS) entry which is preliminary data.</text>
</comment>
<dbReference type="InterPro" id="IPR011611">
    <property type="entry name" value="PfkB_dom"/>
</dbReference>
<dbReference type="PROSITE" id="PS00584">
    <property type="entry name" value="PFKB_KINASES_2"/>
    <property type="match status" value="1"/>
</dbReference>
<evidence type="ECO:0000256" key="2">
    <source>
        <dbReference type="ARBA" id="ARBA00022777"/>
    </source>
</evidence>
<gene>
    <name evidence="4" type="ORF">HMPREF0204_14872</name>
</gene>
<dbReference type="PANTHER" id="PTHR10584:SF166">
    <property type="entry name" value="RIBOKINASE"/>
    <property type="match status" value="1"/>
</dbReference>
<reference evidence="4" key="1">
    <citation type="submission" date="2010-06" db="EMBL/GenBank/DDBJ databases">
        <authorList>
            <person name="Muzny D."/>
            <person name="Qin X."/>
            <person name="Buhay C."/>
            <person name="Dugan-Rocha S."/>
            <person name="Ding Y."/>
            <person name="Chen G."/>
            <person name="Hawes A."/>
            <person name="Holder M."/>
            <person name="Jhangiani S."/>
            <person name="Johnson A."/>
            <person name="Khan Z."/>
            <person name="Li Z."/>
            <person name="Liu W."/>
            <person name="Liu X."/>
            <person name="Perez L."/>
            <person name="Shen H."/>
            <person name="Wang Q."/>
            <person name="Watt J."/>
            <person name="Xi L."/>
            <person name="Xin Y."/>
            <person name="Zhou J."/>
            <person name="Deng J."/>
            <person name="Jiang H."/>
            <person name="Liu Y."/>
            <person name="Qu J."/>
            <person name="Song X.-Z."/>
            <person name="Zhang L."/>
            <person name="Villasana D."/>
            <person name="Johnson A."/>
            <person name="Liu J."/>
            <person name="Liyanage D."/>
            <person name="Lorensuhewa L."/>
            <person name="Robinson T."/>
            <person name="Song A."/>
            <person name="Song B.-B."/>
            <person name="Dinh H."/>
            <person name="Thornton R."/>
            <person name="Coyle M."/>
            <person name="Francisco L."/>
            <person name="Jackson L."/>
            <person name="Javaid M."/>
            <person name="Korchina V."/>
            <person name="Kovar C."/>
            <person name="Mata R."/>
            <person name="Mathew T."/>
            <person name="Ngo R."/>
            <person name="Nguyen L."/>
            <person name="Nguyen N."/>
            <person name="Okwuonu G."/>
            <person name="Ongeri F."/>
            <person name="Pham C."/>
            <person name="Simmons D."/>
            <person name="Wilczek-Boney K."/>
            <person name="Hale W."/>
            <person name="Jakkamsetti A."/>
            <person name="Pham P."/>
            <person name="Ruth R."/>
            <person name="San Lucas F."/>
            <person name="Warren J."/>
            <person name="Zhang J."/>
            <person name="Zhao Z."/>
            <person name="Zhou C."/>
            <person name="Zhu D."/>
            <person name="Lee S."/>
            <person name="Bess C."/>
            <person name="Blankenburg K."/>
            <person name="Forbes L."/>
            <person name="Fu Q."/>
            <person name="Gubbala S."/>
            <person name="Hirani K."/>
            <person name="Jayaseelan J.C."/>
            <person name="Lara F."/>
            <person name="Munidasa M."/>
            <person name="Palculict T."/>
            <person name="Patil S."/>
            <person name="Pu L.-L."/>
            <person name="Saada N."/>
            <person name="Tang L."/>
            <person name="Weissenberger G."/>
            <person name="Zhu Y."/>
            <person name="Hemphill L."/>
            <person name="Shang Y."/>
            <person name="Youmans B."/>
            <person name="Ayvaz T."/>
            <person name="Ross M."/>
            <person name="Santibanez J."/>
            <person name="Aqrawi P."/>
            <person name="Gross S."/>
            <person name="Joshi V."/>
            <person name="Fowler G."/>
            <person name="Nazareth L."/>
            <person name="Reid J."/>
            <person name="Worley K."/>
            <person name="Petrosino J."/>
            <person name="Highlander S."/>
            <person name="Gibbs R."/>
        </authorList>
    </citation>
    <scope>NUCLEOTIDE SEQUENCE [LARGE SCALE GENOMIC DNA]</scope>
    <source>
        <strain evidence="4">ATCC 35910</strain>
    </source>
</reference>